<keyword evidence="5 7" id="KW-1133">Transmembrane helix</keyword>
<keyword evidence="3" id="KW-1003">Cell membrane</keyword>
<evidence type="ECO:0000256" key="6">
    <source>
        <dbReference type="ARBA" id="ARBA00023136"/>
    </source>
</evidence>
<dbReference type="Gene3D" id="3.30.70.100">
    <property type="match status" value="1"/>
</dbReference>
<dbReference type="Proteomes" id="UP000191135">
    <property type="component" value="Chromosome"/>
</dbReference>
<comment type="function">
    <text evidence="7">Mechanosensitive channel that participates in the regulation of osmotic pressure changes within the cell, opening in response to stretch forces in the membrane lipid bilayer, without the need for other proteins. Contributes to normal resistance to hypoosmotic shock. Forms an ion channel of 1.0 nanosiemens conductance with a slight preference for anions.</text>
</comment>
<feature type="compositionally biased region" description="Basic and acidic residues" evidence="8">
    <location>
        <begin position="394"/>
        <end position="410"/>
    </location>
</feature>
<comment type="subunit">
    <text evidence="7">Homoheptamer.</text>
</comment>
<dbReference type="Gene3D" id="1.10.287.1260">
    <property type="match status" value="1"/>
</dbReference>
<evidence type="ECO:0000259" key="9">
    <source>
        <dbReference type="PROSITE" id="PS50914"/>
    </source>
</evidence>
<keyword evidence="7" id="KW-0997">Cell inner membrane</keyword>
<protein>
    <recommendedName>
        <fullName evidence="7">Small-conductance mechanosensitive channel</fullName>
    </recommendedName>
</protein>
<evidence type="ECO:0000313" key="10">
    <source>
        <dbReference type="EMBL" id="AQZ51635.1"/>
    </source>
</evidence>
<reference evidence="10 11" key="1">
    <citation type="submission" date="2017-03" db="EMBL/GenBank/DDBJ databases">
        <title>Foreign affairs: Plasmid Transfer between Roseobacters and Rhizobia.</title>
        <authorList>
            <person name="Bartling P."/>
            <person name="Bunk B."/>
            <person name="Overmann J."/>
            <person name="Brinkmann H."/>
            <person name="Petersen J."/>
        </authorList>
    </citation>
    <scope>NUCLEOTIDE SEQUENCE [LARGE SCALE GENOMIC DNA]</scope>
    <source>
        <strain evidence="10 11">MACL11</strain>
    </source>
</reference>
<keyword evidence="7" id="KW-0407">Ion channel</keyword>
<organism evidence="10 11">
    <name type="scientific">Martelella mediterranea DSM 17316</name>
    <dbReference type="NCBI Taxonomy" id="1122214"/>
    <lineage>
        <taxon>Bacteria</taxon>
        <taxon>Pseudomonadati</taxon>
        <taxon>Pseudomonadota</taxon>
        <taxon>Alphaproteobacteria</taxon>
        <taxon>Hyphomicrobiales</taxon>
        <taxon>Aurantimonadaceae</taxon>
        <taxon>Martelella</taxon>
    </lineage>
</organism>
<dbReference type="InterPro" id="IPR006685">
    <property type="entry name" value="MscS_channel_2nd"/>
</dbReference>
<dbReference type="InterPro" id="IPR011066">
    <property type="entry name" value="MscS_channel_C_sf"/>
</dbReference>
<dbReference type="InterPro" id="IPR010920">
    <property type="entry name" value="LSM_dom_sf"/>
</dbReference>
<dbReference type="KEGG" id="mmed:Mame_02301"/>
<dbReference type="Pfam" id="PF04972">
    <property type="entry name" value="BON"/>
    <property type="match status" value="1"/>
</dbReference>
<keyword evidence="11" id="KW-1185">Reference proteome</keyword>
<keyword evidence="7" id="KW-0813">Transport</keyword>
<dbReference type="PANTHER" id="PTHR30221:SF1">
    <property type="entry name" value="SMALL-CONDUCTANCE MECHANOSENSITIVE CHANNEL"/>
    <property type="match status" value="1"/>
</dbReference>
<dbReference type="GO" id="GO:0008381">
    <property type="term" value="F:mechanosensitive monoatomic ion channel activity"/>
    <property type="evidence" value="ECO:0007669"/>
    <property type="project" value="InterPro"/>
</dbReference>
<dbReference type="AlphaFoldDB" id="A0A1U9Z1R7"/>
<comment type="subcellular location">
    <subcellularLocation>
        <location evidence="7">Cell inner membrane</location>
        <topology evidence="7">Multi-pass membrane protein</topology>
    </subcellularLocation>
    <subcellularLocation>
        <location evidence="1">Cell membrane</location>
        <topology evidence="1">Multi-pass membrane protein</topology>
    </subcellularLocation>
</comment>
<accession>A0A1U9Z1R7</accession>
<feature type="region of interest" description="Disordered" evidence="8">
    <location>
        <begin position="361"/>
        <end position="422"/>
    </location>
</feature>
<dbReference type="SUPFAM" id="SSF82689">
    <property type="entry name" value="Mechanosensitive channel protein MscS (YggB), C-terminal domain"/>
    <property type="match status" value="1"/>
</dbReference>
<dbReference type="InterPro" id="IPR007055">
    <property type="entry name" value="BON_dom"/>
</dbReference>
<proteinExistence type="inferred from homology"/>
<feature type="compositionally biased region" description="Basic and acidic residues" evidence="8">
    <location>
        <begin position="366"/>
        <end position="382"/>
    </location>
</feature>
<feature type="transmembrane region" description="Helical" evidence="7">
    <location>
        <begin position="95"/>
        <end position="118"/>
    </location>
</feature>
<sequence length="422" mass="46185">MPGDADATADTAIRNRLEGIFSQIEGLSTVDVSVHYGVVTLGGEVQEAQLASRARELAGSLDGVVAVNGRIMVETSLGERLEPVYDRLEDRAAQALSYLPLLLVAFVVCVIVIVFGLYLASRSWPWSRIAPNAFIADLLRQVVRIVFFVIGGVLALDILGATALLGTLLGAAGIVGLAVGFAVRDTVENYIASILLSIRQPFRPKDLVKIDAFEGFVISLTSRATILMEVDGNHIRIPNATVFKSAITNYTVNPQRRFTFQLGVSADSDLDLALKIGLETIAGQDFILDDPEADAWIEELGDSNVVLYFVGWIDQSSTNWAKARSEAMRLVKRALESNGFSLPEPIYRLRFDDDDLKSALSGFSGTEEKPVEPAPKKVREETGIPQNTDIDPSLQRRMERERRSRGRGDLLSETAPTEFESK</sequence>
<keyword evidence="7" id="KW-0406">Ion transport</keyword>
<keyword evidence="6 7" id="KW-0472">Membrane</keyword>
<dbReference type="InterPro" id="IPR006686">
    <property type="entry name" value="MscS_channel_CS"/>
</dbReference>
<dbReference type="PROSITE" id="PS01246">
    <property type="entry name" value="UPF0003"/>
    <property type="match status" value="1"/>
</dbReference>
<comment type="similarity">
    <text evidence="2 7">Belongs to the MscS (TC 1.A.23) family.</text>
</comment>
<dbReference type="SUPFAM" id="SSF50182">
    <property type="entry name" value="Sm-like ribonucleoproteins"/>
    <property type="match status" value="1"/>
</dbReference>
<dbReference type="GO" id="GO:0005886">
    <property type="term" value="C:plasma membrane"/>
    <property type="evidence" value="ECO:0007669"/>
    <property type="project" value="UniProtKB-SubCell"/>
</dbReference>
<dbReference type="Gene3D" id="3.30.1340.30">
    <property type="match status" value="1"/>
</dbReference>
<dbReference type="Pfam" id="PF00924">
    <property type="entry name" value="MS_channel_2nd"/>
    <property type="match status" value="1"/>
</dbReference>
<dbReference type="PROSITE" id="PS50914">
    <property type="entry name" value="BON"/>
    <property type="match status" value="1"/>
</dbReference>
<evidence type="ECO:0000256" key="3">
    <source>
        <dbReference type="ARBA" id="ARBA00022475"/>
    </source>
</evidence>
<evidence type="ECO:0000256" key="7">
    <source>
        <dbReference type="RuleBase" id="RU369025"/>
    </source>
</evidence>
<feature type="transmembrane region" description="Helical" evidence="7">
    <location>
        <begin position="138"/>
        <end position="156"/>
    </location>
</feature>
<evidence type="ECO:0000256" key="1">
    <source>
        <dbReference type="ARBA" id="ARBA00004651"/>
    </source>
</evidence>
<dbReference type="InterPro" id="IPR023408">
    <property type="entry name" value="MscS_beta-dom_sf"/>
</dbReference>
<evidence type="ECO:0000256" key="8">
    <source>
        <dbReference type="SAM" id="MobiDB-lite"/>
    </source>
</evidence>
<comment type="caution">
    <text evidence="7">Lacks conserved residue(s) required for the propagation of feature annotation.</text>
</comment>
<dbReference type="Pfam" id="PF21082">
    <property type="entry name" value="MS_channel_3rd"/>
    <property type="match status" value="1"/>
</dbReference>
<dbReference type="SUPFAM" id="SSF82861">
    <property type="entry name" value="Mechanosensitive channel protein MscS (YggB), transmembrane region"/>
    <property type="match status" value="1"/>
</dbReference>
<dbReference type="eggNOG" id="COG0668">
    <property type="taxonomic scope" value="Bacteria"/>
</dbReference>
<dbReference type="STRING" id="1122214.Mame_02301"/>
<dbReference type="InterPro" id="IPR049278">
    <property type="entry name" value="MS_channel_C"/>
</dbReference>
<dbReference type="InterPro" id="IPR045275">
    <property type="entry name" value="MscS_archaea/bacteria_type"/>
</dbReference>
<gene>
    <name evidence="10" type="primary">mscS_1</name>
    <name evidence="10" type="ORF">Mame_02301</name>
</gene>
<evidence type="ECO:0000256" key="2">
    <source>
        <dbReference type="ARBA" id="ARBA00008017"/>
    </source>
</evidence>
<evidence type="ECO:0000256" key="5">
    <source>
        <dbReference type="ARBA" id="ARBA00022989"/>
    </source>
</evidence>
<dbReference type="EMBL" id="CP020330">
    <property type="protein sequence ID" value="AQZ51635.1"/>
    <property type="molecule type" value="Genomic_DNA"/>
</dbReference>
<dbReference type="RefSeq" id="WP_018063769.1">
    <property type="nucleotide sequence ID" value="NZ_AQWH01000004.1"/>
</dbReference>
<dbReference type="Gene3D" id="2.30.30.60">
    <property type="match status" value="1"/>
</dbReference>
<dbReference type="PANTHER" id="PTHR30221">
    <property type="entry name" value="SMALL-CONDUCTANCE MECHANOSENSITIVE CHANNEL"/>
    <property type="match status" value="1"/>
</dbReference>
<dbReference type="InterPro" id="IPR011014">
    <property type="entry name" value="MscS_channel_TM-2"/>
</dbReference>
<name>A0A1U9Z1R7_9HYPH</name>
<keyword evidence="4 7" id="KW-0812">Transmembrane</keyword>
<evidence type="ECO:0000313" key="11">
    <source>
        <dbReference type="Proteomes" id="UP000191135"/>
    </source>
</evidence>
<evidence type="ECO:0000256" key="4">
    <source>
        <dbReference type="ARBA" id="ARBA00022692"/>
    </source>
</evidence>
<feature type="domain" description="BON" evidence="9">
    <location>
        <begin position="9"/>
        <end position="75"/>
    </location>
</feature>